<dbReference type="EMBL" id="AFBP01000011">
    <property type="protein sequence ID" value="EGG56998.1"/>
    <property type="molecule type" value="Genomic_DNA"/>
</dbReference>
<name>F3QHT4_9BURK</name>
<evidence type="ECO:0000313" key="2">
    <source>
        <dbReference type="Proteomes" id="UP000005156"/>
    </source>
</evidence>
<comment type="caution">
    <text evidence="1">The sequence shown here is derived from an EMBL/GenBank/DDBJ whole genome shotgun (WGS) entry which is preliminary data.</text>
</comment>
<reference evidence="1 2" key="1">
    <citation type="submission" date="2011-02" db="EMBL/GenBank/DDBJ databases">
        <authorList>
            <person name="Weinstock G."/>
            <person name="Sodergren E."/>
            <person name="Clifton S."/>
            <person name="Fulton L."/>
            <person name="Fulton B."/>
            <person name="Courtney L."/>
            <person name="Fronick C."/>
            <person name="Harrison M."/>
            <person name="Strong C."/>
            <person name="Farmer C."/>
            <person name="Delahaunty K."/>
            <person name="Markovic C."/>
            <person name="Hall O."/>
            <person name="Minx P."/>
            <person name="Tomlinson C."/>
            <person name="Mitreva M."/>
            <person name="Hou S."/>
            <person name="Chen J."/>
            <person name="Wollam A."/>
            <person name="Pepin K.H."/>
            <person name="Johnson M."/>
            <person name="Bhonagiri V."/>
            <person name="Zhang X."/>
            <person name="Suruliraj S."/>
            <person name="Warren W."/>
            <person name="Chinwalla A."/>
            <person name="Mardis E.R."/>
            <person name="Wilson R.K."/>
        </authorList>
    </citation>
    <scope>NUCLEOTIDE SEQUENCE [LARGE SCALE GENOMIC DNA]</scope>
    <source>
        <strain evidence="1 2">YIT 11859</strain>
    </source>
</reference>
<accession>F3QHT4</accession>
<dbReference type="HOGENOM" id="CLU_2863764_0_0_4"/>
<evidence type="ECO:0000313" key="1">
    <source>
        <dbReference type="EMBL" id="EGG56998.1"/>
    </source>
</evidence>
<organism evidence="1 2">
    <name type="scientific">Parasutterella excrementihominis YIT 11859</name>
    <dbReference type="NCBI Taxonomy" id="762966"/>
    <lineage>
        <taxon>Bacteria</taxon>
        <taxon>Pseudomonadati</taxon>
        <taxon>Pseudomonadota</taxon>
        <taxon>Betaproteobacteria</taxon>
        <taxon>Burkholderiales</taxon>
        <taxon>Sutterellaceae</taxon>
        <taxon>Parasutterella</taxon>
    </lineage>
</organism>
<protein>
    <submittedName>
        <fullName evidence="1">Uncharacterized protein</fullName>
    </submittedName>
</protein>
<sequence>MRFNQGFILNPFANFLGRYGLCESCSARFSLQKEKEVFLFAGFFPFEHQAFFQHMFVQCLAVLN</sequence>
<dbReference type="AlphaFoldDB" id="F3QHT4"/>
<keyword evidence="2" id="KW-1185">Reference proteome</keyword>
<dbReference type="Proteomes" id="UP000005156">
    <property type="component" value="Unassembled WGS sequence"/>
</dbReference>
<proteinExistence type="predicted"/>
<gene>
    <name evidence="1" type="ORF">HMPREF9439_00481</name>
</gene>